<accession>A0A6N6VHB0</accession>
<evidence type="ECO:0000256" key="10">
    <source>
        <dbReference type="PIRSR" id="PIRSR006113-2"/>
    </source>
</evidence>
<feature type="binding site" evidence="10">
    <location>
        <position position="28"/>
    </location>
    <ligand>
        <name>Zn(2+)</name>
        <dbReference type="ChEBI" id="CHEBI:29105"/>
    </ligand>
</feature>
<evidence type="ECO:0000313" key="12">
    <source>
        <dbReference type="Proteomes" id="UP000468901"/>
    </source>
</evidence>
<evidence type="ECO:0000256" key="2">
    <source>
        <dbReference type="ARBA" id="ARBA00005061"/>
    </source>
</evidence>
<keyword evidence="7 9" id="KW-0456">Lyase</keyword>
<dbReference type="PANTHER" id="PTHR12589">
    <property type="entry name" value="PYRUVOYL TETRAHYDROBIOPTERIN SYNTHASE"/>
    <property type="match status" value="1"/>
</dbReference>
<comment type="caution">
    <text evidence="11">The sequence shown here is derived from an EMBL/GenBank/DDBJ whole genome shotgun (WGS) entry which is preliminary data.</text>
</comment>
<comment type="cofactor">
    <cofactor evidence="9 10">
        <name>Zn(2+)</name>
        <dbReference type="ChEBI" id="CHEBI:29105"/>
    </cofactor>
    <text evidence="9 10">Binds 1 zinc ion per subunit.</text>
</comment>
<dbReference type="RefSeq" id="WP_152216789.1">
    <property type="nucleotide sequence ID" value="NZ_JBAQYD010000244.1"/>
</dbReference>
<evidence type="ECO:0000256" key="7">
    <source>
        <dbReference type="ARBA" id="ARBA00023239"/>
    </source>
</evidence>
<dbReference type="EC" id="4.-.-.-" evidence="9"/>
<dbReference type="Proteomes" id="UP000468901">
    <property type="component" value="Unassembled WGS sequence"/>
</dbReference>
<evidence type="ECO:0000313" key="11">
    <source>
        <dbReference type="EMBL" id="KAB7739333.1"/>
    </source>
</evidence>
<dbReference type="EMBL" id="WESC01000011">
    <property type="protein sequence ID" value="KAB7739333.1"/>
    <property type="molecule type" value="Genomic_DNA"/>
</dbReference>
<evidence type="ECO:0000256" key="8">
    <source>
        <dbReference type="ARBA" id="ARBA00048807"/>
    </source>
</evidence>
<dbReference type="UniPathway" id="UPA00391"/>
<dbReference type="Gene3D" id="3.30.479.10">
    <property type="entry name" value="6-pyruvoyl tetrahydropterin synthase/QueD"/>
    <property type="match status" value="1"/>
</dbReference>
<evidence type="ECO:0000256" key="3">
    <source>
        <dbReference type="ARBA" id="ARBA00008900"/>
    </source>
</evidence>
<organism evidence="11 12">
    <name type="scientific">Parvibaculum sedimenti</name>
    <dbReference type="NCBI Taxonomy" id="2608632"/>
    <lineage>
        <taxon>Bacteria</taxon>
        <taxon>Pseudomonadati</taxon>
        <taxon>Pseudomonadota</taxon>
        <taxon>Alphaproteobacteria</taxon>
        <taxon>Hyphomicrobiales</taxon>
        <taxon>Parvibaculaceae</taxon>
        <taxon>Parvibaculum</taxon>
    </lineage>
</organism>
<reference evidence="11 12" key="1">
    <citation type="submission" date="2019-09" db="EMBL/GenBank/DDBJ databases">
        <title>Parvibaculum sedimenti sp. nov., isolated from sediment.</title>
        <authorList>
            <person name="Wang Y."/>
        </authorList>
    </citation>
    <scope>NUCLEOTIDE SEQUENCE [LARGE SCALE GENOMIC DNA]</scope>
    <source>
        <strain evidence="11 12">HXT-9</strain>
    </source>
</reference>
<keyword evidence="6 9" id="KW-0862">Zinc</keyword>
<keyword evidence="5 9" id="KW-0479">Metal-binding</keyword>
<dbReference type="GO" id="GO:0008616">
    <property type="term" value="P:tRNA queuosine(34) biosynthetic process"/>
    <property type="evidence" value="ECO:0007669"/>
    <property type="project" value="UniProtKB-KW"/>
</dbReference>
<dbReference type="GO" id="GO:0046872">
    <property type="term" value="F:metal ion binding"/>
    <property type="evidence" value="ECO:0007669"/>
    <property type="project" value="UniProtKB-KW"/>
</dbReference>
<dbReference type="InterPro" id="IPR038418">
    <property type="entry name" value="6-PTP_synth/QueD_sf"/>
</dbReference>
<comment type="catalytic activity">
    <reaction evidence="8 9">
        <text>7,8-dihydroneopterin 3'-triphosphate + H2O = 6-carboxy-5,6,7,8-tetrahydropterin + triphosphate + acetaldehyde + 2 H(+)</text>
        <dbReference type="Rhea" id="RHEA:27966"/>
        <dbReference type="ChEBI" id="CHEBI:15343"/>
        <dbReference type="ChEBI" id="CHEBI:15377"/>
        <dbReference type="ChEBI" id="CHEBI:15378"/>
        <dbReference type="ChEBI" id="CHEBI:18036"/>
        <dbReference type="ChEBI" id="CHEBI:58462"/>
        <dbReference type="ChEBI" id="CHEBI:61032"/>
        <dbReference type="EC" id="4.1.2.50"/>
    </reaction>
</comment>
<dbReference type="PANTHER" id="PTHR12589:SF7">
    <property type="entry name" value="6-PYRUVOYL TETRAHYDROBIOPTERIN SYNTHASE"/>
    <property type="match status" value="1"/>
</dbReference>
<dbReference type="Pfam" id="PF01242">
    <property type="entry name" value="PTPS"/>
    <property type="match status" value="1"/>
</dbReference>
<evidence type="ECO:0000256" key="5">
    <source>
        <dbReference type="ARBA" id="ARBA00022723"/>
    </source>
</evidence>
<dbReference type="SUPFAM" id="SSF55620">
    <property type="entry name" value="Tetrahydrobiopterin biosynthesis enzymes-like"/>
    <property type="match status" value="1"/>
</dbReference>
<comment type="similarity">
    <text evidence="3 9">Belongs to the PTPS family. QueD subfamily.</text>
</comment>
<keyword evidence="12" id="KW-1185">Reference proteome</keyword>
<gene>
    <name evidence="11" type="ORF">F2P47_12950</name>
</gene>
<keyword evidence="9" id="KW-0671">Queuosine biosynthesis</keyword>
<evidence type="ECO:0000256" key="1">
    <source>
        <dbReference type="ARBA" id="ARBA00002285"/>
    </source>
</evidence>
<comment type="function">
    <text evidence="1">Catalyzes the conversion of 7,8-dihydroneopterin triphosphate (H2NTP) to 6-carboxy-5,6,7,8-tetrahydropterin (CPH4) and acetaldehyde.</text>
</comment>
<proteinExistence type="inferred from homology"/>
<evidence type="ECO:0000256" key="6">
    <source>
        <dbReference type="ARBA" id="ARBA00022833"/>
    </source>
</evidence>
<sequence>MRIYKEFFFDAAHFLPYAEDGHPNRRMHGHSFRVVVWLEGKPAPETGLLRHFEDVERELLRVREKLDHRLLNEIEGLEQPTLERIAAWIWRDLEPALPEIACVEIHRASCREGCVYDGPEKV</sequence>
<dbReference type="PIRSF" id="PIRSF006113">
    <property type="entry name" value="PTP_synth"/>
    <property type="match status" value="1"/>
</dbReference>
<dbReference type="InterPro" id="IPR007115">
    <property type="entry name" value="6-PTP_synth/QueD"/>
</dbReference>
<evidence type="ECO:0000256" key="4">
    <source>
        <dbReference type="ARBA" id="ARBA00018141"/>
    </source>
</evidence>
<dbReference type="AlphaFoldDB" id="A0A6N6VHB0"/>
<feature type="binding site" evidence="10">
    <location>
        <position position="13"/>
    </location>
    <ligand>
        <name>Zn(2+)</name>
        <dbReference type="ChEBI" id="CHEBI:29105"/>
    </ligand>
</feature>
<dbReference type="GO" id="GO:0070497">
    <property type="term" value="F:6-carboxytetrahydropterin synthase activity"/>
    <property type="evidence" value="ECO:0007669"/>
    <property type="project" value="UniProtKB-EC"/>
</dbReference>
<comment type="pathway">
    <text evidence="2 9">Purine metabolism; 7-cyano-7-deazaguanine biosynthesis.</text>
</comment>
<name>A0A6N6VHB0_9HYPH</name>
<evidence type="ECO:0000256" key="9">
    <source>
        <dbReference type="PIRNR" id="PIRNR006113"/>
    </source>
</evidence>
<protein>
    <recommendedName>
        <fullName evidence="4 9">6-carboxy-5,6,7,8-tetrahydropterin synthase</fullName>
        <ecNumber evidence="9">4.-.-.-</ecNumber>
    </recommendedName>
</protein>
<feature type="binding site" evidence="10">
    <location>
        <position position="30"/>
    </location>
    <ligand>
        <name>Zn(2+)</name>
        <dbReference type="ChEBI" id="CHEBI:29105"/>
    </ligand>
</feature>